<gene>
    <name evidence="1" type="ORF">KUL25_20725</name>
</gene>
<sequence length="205" mass="22486">MTLYPEREDDKITCGPANEEGIFEVTMHLDGPTFACAMGDEGADFDVDVDVHVEDEADIQAAMAEMSAQLQEIGAEDIEISFEAAPPDEGAHDLHLIGIVSHSDATSHDVIVLDENTRETTATRMTFTPKGKGTLVTMEERSAPMARGFALGFWWQDDGTDYLIDEIDRAEERTLRANRSAGQASLLEDIALRLTSREEPVTPAE</sequence>
<evidence type="ECO:0000313" key="1">
    <source>
        <dbReference type="EMBL" id="QXL87796.1"/>
    </source>
</evidence>
<evidence type="ECO:0000313" key="2">
    <source>
        <dbReference type="Proteomes" id="UP000693972"/>
    </source>
</evidence>
<dbReference type="RefSeq" id="WP_257894648.1">
    <property type="nucleotide sequence ID" value="NZ_JAIMBW010000001.1"/>
</dbReference>
<name>A0A975TW13_9RHOB</name>
<proteinExistence type="predicted"/>
<protein>
    <submittedName>
        <fullName evidence="1">Uncharacterized protein</fullName>
    </submittedName>
</protein>
<dbReference type="Proteomes" id="UP000693972">
    <property type="component" value="Unassembled WGS sequence"/>
</dbReference>
<accession>A0A975TW13</accession>
<dbReference type="EMBL" id="JAIMBW010000001">
    <property type="protein sequence ID" value="MBY4895194.1"/>
    <property type="molecule type" value="Genomic_DNA"/>
</dbReference>
<reference evidence="1 2" key="1">
    <citation type="submission" date="2021-07" db="EMBL/GenBank/DDBJ databases">
        <title>Karlodiniumbacter phycospheric gen. nov., sp. nov., a phycosphere bacterium isolated from karlodinium veneficum.</title>
        <authorList>
            <person name="Peng Y."/>
            <person name="Jiang L."/>
            <person name="Lee J."/>
        </authorList>
    </citation>
    <scope>NUCLEOTIDE SEQUENCE</scope>
    <source>
        <strain evidence="1 2">N5</strain>
    </source>
</reference>
<dbReference type="EMBL" id="CP078073">
    <property type="protein sequence ID" value="QXL87796.1"/>
    <property type="molecule type" value="Genomic_DNA"/>
</dbReference>
<keyword evidence="2" id="KW-1185">Reference proteome</keyword>
<organism evidence="1">
    <name type="scientific">Gymnodinialimonas phycosphaerae</name>
    <dbReference type="NCBI Taxonomy" id="2841589"/>
    <lineage>
        <taxon>Bacteria</taxon>
        <taxon>Pseudomonadati</taxon>
        <taxon>Pseudomonadota</taxon>
        <taxon>Alphaproteobacteria</taxon>
        <taxon>Rhodobacterales</taxon>
        <taxon>Paracoccaceae</taxon>
        <taxon>Gymnodinialimonas</taxon>
    </lineage>
</organism>
<dbReference type="AlphaFoldDB" id="A0A975TW13"/>